<name>A0ABS2Z380_POLSE</name>
<accession>A0ABS2Z380</accession>
<gene>
    <name evidence="3" type="primary">Sult3a1_1</name>
    <name evidence="3" type="ORF">GTO92_0020247</name>
</gene>
<reference evidence="3" key="1">
    <citation type="journal article" date="2021" name="Cell">
        <title>Tracing the genetic footprints of vertebrate landing in non-teleost ray-finned fishes.</title>
        <authorList>
            <person name="Bi X."/>
            <person name="Wang K."/>
            <person name="Yang L."/>
            <person name="Pan H."/>
            <person name="Jiang H."/>
            <person name="Wei Q."/>
            <person name="Fang M."/>
            <person name="Yu H."/>
            <person name="Zhu C."/>
            <person name="Cai Y."/>
            <person name="He Y."/>
            <person name="Gan X."/>
            <person name="Zeng H."/>
            <person name="Yu D."/>
            <person name="Zhu Y."/>
            <person name="Jiang H."/>
            <person name="Qiu Q."/>
            <person name="Yang H."/>
            <person name="Zhang Y.E."/>
            <person name="Wang W."/>
            <person name="Zhu M."/>
            <person name="He S."/>
            <person name="Zhang G."/>
        </authorList>
    </citation>
    <scope>NUCLEOTIDE SEQUENCE</scope>
    <source>
        <strain evidence="3">Bchr_001</strain>
    </source>
</reference>
<comment type="caution">
    <text evidence="3">The sequence shown here is derived from an EMBL/GenBank/DDBJ whole genome shotgun (WGS) entry which is preliminary data.</text>
</comment>
<keyword evidence="4" id="KW-1185">Reference proteome</keyword>
<protein>
    <recommendedName>
        <fullName evidence="1">Sulfotransferase</fullName>
        <ecNumber evidence="1">2.8.2.-</ecNumber>
    </recommendedName>
</protein>
<dbReference type="Proteomes" id="UP001166052">
    <property type="component" value="Unassembled WGS sequence"/>
</dbReference>
<feature type="domain" description="Sulfotransferase" evidence="2">
    <location>
        <begin position="1"/>
        <end position="56"/>
    </location>
</feature>
<sequence>MRNDPKANYEFFPDSVADKKKGRFLRKGTVGDWKNTLTVAQNEYFDEVFREKMKGVPLKMIWDLDE</sequence>
<evidence type="ECO:0000256" key="1">
    <source>
        <dbReference type="RuleBase" id="RU361155"/>
    </source>
</evidence>
<dbReference type="EC" id="2.8.2.-" evidence="1"/>
<feature type="non-terminal residue" evidence="3">
    <location>
        <position position="1"/>
    </location>
</feature>
<keyword evidence="1" id="KW-0808">Transferase</keyword>
<dbReference type="InterPro" id="IPR027417">
    <property type="entry name" value="P-loop_NTPase"/>
</dbReference>
<dbReference type="SUPFAM" id="SSF52540">
    <property type="entry name" value="P-loop containing nucleoside triphosphate hydrolases"/>
    <property type="match status" value="1"/>
</dbReference>
<dbReference type="Pfam" id="PF00685">
    <property type="entry name" value="Sulfotransfer_1"/>
    <property type="match status" value="1"/>
</dbReference>
<feature type="non-terminal residue" evidence="3">
    <location>
        <position position="66"/>
    </location>
</feature>
<evidence type="ECO:0000313" key="3">
    <source>
        <dbReference type="EMBL" id="MBN3292573.1"/>
    </source>
</evidence>
<comment type="similarity">
    <text evidence="1">Belongs to the sulfotransferase 1 family.</text>
</comment>
<evidence type="ECO:0000313" key="4">
    <source>
        <dbReference type="Proteomes" id="UP001166052"/>
    </source>
</evidence>
<dbReference type="InterPro" id="IPR000863">
    <property type="entry name" value="Sulfotransferase_dom"/>
</dbReference>
<organism evidence="3 4">
    <name type="scientific">Polypterus senegalus</name>
    <name type="common">Senegal bichir</name>
    <dbReference type="NCBI Taxonomy" id="55291"/>
    <lineage>
        <taxon>Eukaryota</taxon>
        <taxon>Metazoa</taxon>
        <taxon>Chordata</taxon>
        <taxon>Craniata</taxon>
        <taxon>Vertebrata</taxon>
        <taxon>Euteleostomi</taxon>
        <taxon>Actinopterygii</taxon>
        <taxon>Polypteriformes</taxon>
        <taxon>Polypteridae</taxon>
        <taxon>Polypterus</taxon>
    </lineage>
</organism>
<dbReference type="Gene3D" id="3.40.50.300">
    <property type="entry name" value="P-loop containing nucleotide triphosphate hydrolases"/>
    <property type="match status" value="1"/>
</dbReference>
<proteinExistence type="inferred from homology"/>
<evidence type="ECO:0000259" key="2">
    <source>
        <dbReference type="Pfam" id="PF00685"/>
    </source>
</evidence>
<dbReference type="EMBL" id="JAAWVN010017129">
    <property type="protein sequence ID" value="MBN3292573.1"/>
    <property type="molecule type" value="Genomic_DNA"/>
</dbReference>